<keyword evidence="1" id="KW-0812">Transmembrane</keyword>
<keyword evidence="1" id="KW-0472">Membrane</keyword>
<feature type="transmembrane region" description="Helical" evidence="1">
    <location>
        <begin position="100"/>
        <end position="118"/>
    </location>
</feature>
<sequence>MNIDELLEKHDFNSIQKTTRITKENLQKLISKDFENLNKAQALGFLSILDREYGVVEDLREDWEEYFSNREENEKILLQTQPNSTYLTSMTKPKETNPQLVLAGIGLLVLIFVAFMAYDGDTKEVVVPPVPKVVDLNDTSDILDENHTAQNNNEANVTNANSENNTTMPQGELNATSSALKIVPMKKLWFGMVDVTTQAKSDQIIDKPFDINLTKPMVIVTSKATFSLQNQNSKKDYRDYKKHYFKIENGILSEITRDQFVLLGGPKKW</sequence>
<keyword evidence="1" id="KW-1133">Transmembrane helix</keyword>
<organism evidence="2">
    <name type="scientific">Sulfurovum sp. enrichment culture clone C5</name>
    <dbReference type="NCBI Taxonomy" id="497650"/>
    <lineage>
        <taxon>Bacteria</taxon>
        <taxon>Pseudomonadati</taxon>
        <taxon>Campylobacterota</taxon>
        <taxon>Epsilonproteobacteria</taxon>
        <taxon>Campylobacterales</taxon>
        <taxon>Sulfurovaceae</taxon>
        <taxon>Sulfurovum</taxon>
        <taxon>environmental samples</taxon>
    </lineage>
</organism>
<gene>
    <name evidence="2" type="ORF">BN3087_500002</name>
</gene>
<evidence type="ECO:0000256" key="1">
    <source>
        <dbReference type="SAM" id="Phobius"/>
    </source>
</evidence>
<dbReference type="EMBL" id="FAXN01000052">
    <property type="protein sequence ID" value="CUV65902.1"/>
    <property type="molecule type" value="Genomic_DNA"/>
</dbReference>
<protein>
    <submittedName>
        <fullName evidence="2">Uncharacterized protein</fullName>
    </submittedName>
</protein>
<dbReference type="AlphaFoldDB" id="A0A0S4XP96"/>
<accession>A0A0S4XP96</accession>
<name>A0A0S4XP96_9BACT</name>
<proteinExistence type="predicted"/>
<reference evidence="2" key="1">
    <citation type="submission" date="2015-11" db="EMBL/GenBank/DDBJ databases">
        <authorList>
            <person name="Zhang Y."/>
            <person name="Guo Z."/>
        </authorList>
    </citation>
    <scope>NUCLEOTIDE SEQUENCE</scope>
    <source>
        <strain evidence="2">BN30871</strain>
    </source>
</reference>
<evidence type="ECO:0000313" key="2">
    <source>
        <dbReference type="EMBL" id="CUV65902.1"/>
    </source>
</evidence>